<dbReference type="Pfam" id="PF08660">
    <property type="entry name" value="Alg14"/>
    <property type="match status" value="1"/>
</dbReference>
<dbReference type="EMBL" id="OVEO01000005">
    <property type="protein sequence ID" value="SPQ96002.1"/>
    <property type="molecule type" value="Genomic_DNA"/>
</dbReference>
<reference evidence="10 12" key="1">
    <citation type="submission" date="2015-02" db="EMBL/GenBank/DDBJ databases">
        <authorList>
            <person name="Chooi Y.-H."/>
        </authorList>
    </citation>
    <scope>NUCLEOTIDE SEQUENCE [LARGE SCALE GENOMIC DNA]</scope>
    <source>
        <strain evidence="10">E3</strain>
    </source>
</reference>
<protein>
    <recommendedName>
        <fullName evidence="3">UDP-N-acetylglucosamine transferase subunit ALG14</fullName>
    </recommendedName>
</protein>
<sequence length="197" mass="21626">MLLVVLLAAVVWVVVAVSWSRRPRHRDDAGTIVTLAVLGSGGHTSELLTVMKGMDRGRYRPLHYVVADTDRTSQGRVLDQDAVVHLLPRSRHVGQSFLSAVPTTLVAILAAIRLVLSVRPELVLCNGPGTCVPICIAAVASRLLGRSCHIVFIESFCRVRTLSLSGRIMYHVAASFYVQWPTLQARYPRAKYIGLLC</sequence>
<dbReference type="InterPro" id="IPR013969">
    <property type="entry name" value="Oligosacch_biosynth_Alg14"/>
</dbReference>
<evidence type="ECO:0000313" key="10">
    <source>
        <dbReference type="EMBL" id="CEO99498.1"/>
    </source>
</evidence>
<evidence type="ECO:0000256" key="8">
    <source>
        <dbReference type="SAM" id="Phobius"/>
    </source>
</evidence>
<keyword evidence="5" id="KW-0256">Endoplasmic reticulum</keyword>
<feature type="signal peptide" evidence="9">
    <location>
        <begin position="1"/>
        <end position="16"/>
    </location>
</feature>
<dbReference type="EMBL" id="CDSF01000091">
    <property type="protein sequence ID" value="CEO99498.1"/>
    <property type="molecule type" value="Genomic_DNA"/>
</dbReference>
<feature type="chain" id="PRO_5035990770" description="UDP-N-acetylglucosamine transferase subunit ALG14" evidence="9">
    <location>
        <begin position="17"/>
        <end position="197"/>
    </location>
</feature>
<keyword evidence="12" id="KW-1185">Reference proteome</keyword>
<keyword evidence="6 8" id="KW-1133">Transmembrane helix</keyword>
<geneLocation type="mitochondrion" evidence="11"/>
<evidence type="ECO:0000256" key="1">
    <source>
        <dbReference type="ARBA" id="ARBA00004389"/>
    </source>
</evidence>
<proteinExistence type="inferred from homology"/>
<dbReference type="STRING" id="37360.A0A0G4IVY0"/>
<dbReference type="GO" id="GO:0006488">
    <property type="term" value="P:dolichol-linked oligosaccharide biosynthetic process"/>
    <property type="evidence" value="ECO:0007669"/>
    <property type="project" value="InterPro"/>
</dbReference>
<evidence type="ECO:0000313" key="11">
    <source>
        <dbReference type="EMBL" id="SPQ96002.1"/>
    </source>
</evidence>
<dbReference type="Gene3D" id="3.40.50.2000">
    <property type="entry name" value="Glycogen Phosphorylase B"/>
    <property type="match status" value="1"/>
</dbReference>
<keyword evidence="11" id="KW-0496">Mitochondrion</keyword>
<evidence type="ECO:0000256" key="2">
    <source>
        <dbReference type="ARBA" id="ARBA00009731"/>
    </source>
</evidence>
<dbReference type="OrthoDB" id="17098at2759"/>
<evidence type="ECO:0000256" key="5">
    <source>
        <dbReference type="ARBA" id="ARBA00022824"/>
    </source>
</evidence>
<accession>A0A0G4IVY0</accession>
<evidence type="ECO:0000313" key="12">
    <source>
        <dbReference type="Proteomes" id="UP000039324"/>
    </source>
</evidence>
<evidence type="ECO:0000256" key="7">
    <source>
        <dbReference type="ARBA" id="ARBA00023136"/>
    </source>
</evidence>
<keyword evidence="9" id="KW-0732">Signal</keyword>
<comment type="similarity">
    <text evidence="2">Belongs to the ALG14 family.</text>
</comment>
<organism evidence="10 12">
    <name type="scientific">Plasmodiophora brassicae</name>
    <name type="common">Clubroot disease agent</name>
    <dbReference type="NCBI Taxonomy" id="37360"/>
    <lineage>
        <taxon>Eukaryota</taxon>
        <taxon>Sar</taxon>
        <taxon>Rhizaria</taxon>
        <taxon>Endomyxa</taxon>
        <taxon>Phytomyxea</taxon>
        <taxon>Plasmodiophorida</taxon>
        <taxon>Plasmodiophoridae</taxon>
        <taxon>Plasmodiophora</taxon>
    </lineage>
</organism>
<dbReference type="AlphaFoldDB" id="A0A0G4IVY0"/>
<gene>
    <name evidence="10" type="ORF">PBRA_007231</name>
    <name evidence="11" type="ORF">PLBR_LOCUS3217</name>
</gene>
<dbReference type="OMA" id="GTCCIIT"/>
<dbReference type="PANTHER" id="PTHR12154">
    <property type="entry name" value="GLYCOSYL TRANSFERASE-RELATED"/>
    <property type="match status" value="1"/>
</dbReference>
<dbReference type="Proteomes" id="UP000039324">
    <property type="component" value="Unassembled WGS sequence"/>
</dbReference>
<name>A0A0G4IVY0_PLABS</name>
<evidence type="ECO:0000256" key="4">
    <source>
        <dbReference type="ARBA" id="ARBA00022692"/>
    </source>
</evidence>
<dbReference type="PANTHER" id="PTHR12154:SF4">
    <property type="entry name" value="UDP-N-ACETYLGLUCOSAMINE TRANSFERASE SUBUNIT ALG14 HOMOLOG"/>
    <property type="match status" value="1"/>
</dbReference>
<evidence type="ECO:0000256" key="3">
    <source>
        <dbReference type="ARBA" id="ARBA00017467"/>
    </source>
</evidence>
<evidence type="ECO:0000313" key="13">
    <source>
        <dbReference type="Proteomes" id="UP000290189"/>
    </source>
</evidence>
<dbReference type="Proteomes" id="UP000290189">
    <property type="component" value="Unassembled WGS sequence"/>
</dbReference>
<evidence type="ECO:0000256" key="6">
    <source>
        <dbReference type="ARBA" id="ARBA00022989"/>
    </source>
</evidence>
<comment type="subcellular location">
    <subcellularLocation>
        <location evidence="1">Endoplasmic reticulum membrane</location>
        <topology evidence="1">Single-pass membrane protein</topology>
    </subcellularLocation>
</comment>
<keyword evidence="7 8" id="KW-0472">Membrane</keyword>
<dbReference type="GO" id="GO:0004577">
    <property type="term" value="F:N-acetylglucosaminyldiphosphodolichol N-acetylglucosaminyltransferase activity"/>
    <property type="evidence" value="ECO:0007669"/>
    <property type="project" value="TreeGrafter"/>
</dbReference>
<evidence type="ECO:0000256" key="9">
    <source>
        <dbReference type="SAM" id="SignalP"/>
    </source>
</evidence>
<feature type="transmembrane region" description="Helical" evidence="8">
    <location>
        <begin position="32"/>
        <end position="51"/>
    </location>
</feature>
<dbReference type="NCBIfam" id="NF041549">
    <property type="entry name" value="PssD"/>
    <property type="match status" value="1"/>
</dbReference>
<reference evidence="11 13" key="2">
    <citation type="submission" date="2018-03" db="EMBL/GenBank/DDBJ databases">
        <authorList>
            <person name="Fogelqvist J."/>
        </authorList>
    </citation>
    <scope>NUCLEOTIDE SEQUENCE [LARGE SCALE GENOMIC DNA]</scope>
</reference>
<dbReference type="SUPFAM" id="SSF53756">
    <property type="entry name" value="UDP-Glycosyltransferase/glycogen phosphorylase"/>
    <property type="match status" value="1"/>
</dbReference>
<keyword evidence="4 8" id="KW-0812">Transmembrane</keyword>
<dbReference type="GO" id="GO:0043541">
    <property type="term" value="C:UDP-N-acetylglucosamine transferase complex"/>
    <property type="evidence" value="ECO:0007669"/>
    <property type="project" value="TreeGrafter"/>
</dbReference>